<dbReference type="Proteomes" id="UP000476338">
    <property type="component" value="Unassembled WGS sequence"/>
</dbReference>
<evidence type="ECO:0000313" key="2">
    <source>
        <dbReference type="Proteomes" id="UP000476338"/>
    </source>
</evidence>
<reference evidence="1 2" key="2">
    <citation type="submission" date="2020-03" db="EMBL/GenBank/DDBJ databases">
        <title>Campylobacter portucalensis sp. nov., a new species of Campylobacter isolated from the reproductive tract of bulls.</title>
        <authorList>
            <person name="Silva M.F."/>
            <person name="Pereira G."/>
            <person name="Carneiro C."/>
            <person name="Hemphill A."/>
            <person name="Mateus L."/>
            <person name="Lopes-Da-Costa L."/>
            <person name="Silva E."/>
        </authorList>
    </citation>
    <scope>NUCLEOTIDE SEQUENCE [LARGE SCALE GENOMIC DNA]</scope>
    <source>
        <strain evidence="1 2">FMV-PI01</strain>
    </source>
</reference>
<organism evidence="1 2">
    <name type="scientific">Campylobacter portucalensis</name>
    <dbReference type="NCBI Taxonomy" id="2608384"/>
    <lineage>
        <taxon>Bacteria</taxon>
        <taxon>Pseudomonadati</taxon>
        <taxon>Campylobacterota</taxon>
        <taxon>Epsilonproteobacteria</taxon>
        <taxon>Campylobacterales</taxon>
        <taxon>Campylobacteraceae</taxon>
        <taxon>Campylobacter</taxon>
    </lineage>
</organism>
<proteinExistence type="predicted"/>
<gene>
    <name evidence="1" type="ORF">F1B92_01665</name>
</gene>
<dbReference type="EMBL" id="VWSJ01000004">
    <property type="protein sequence ID" value="MSN95911.1"/>
    <property type="molecule type" value="Genomic_DNA"/>
</dbReference>
<sequence>MKNTQFYTKISQNLNSQNLNTTIFNEVYEVGILNLRDKSLSEKKHILNSLFNDICDDLMELEILNKSTLRISLEALRKALTKDEEDYLYKLMFESEKIKKAVYLQGKEIKNMLYDSFKNVENSVKFGNSKHKDAILSVINEEMINLLELKDLIKEISQNVFLTIIESKEDIEETSREFSKNLVYKSIGEDEFKKQRVFEISKLVINEAIGVANLGQIYVKELLSGVISGVNDGIELSVNKAKMNLEFVPDELKTDGFRSEFEGLEDEFITILKNLIQNSENPSKEILESILKKDYDNYITKMKRISSEAVKNLKYKLESIEVGENYKEFSKNLIAKFDDLKRDFSKKSTKIANDFELNEKFASLKKEIEDIEKKIISKFKTKKDEDINEYSKRAYDATKNKMKDKNSDDKLS</sequence>
<name>A0A6L5WJJ8_9BACT</name>
<dbReference type="RefSeq" id="WP_154570176.1">
    <property type="nucleotide sequence ID" value="NZ_VWSJ01000004.1"/>
</dbReference>
<accession>A0A6L5WJJ8</accession>
<protein>
    <submittedName>
        <fullName evidence="1">Uncharacterized protein</fullName>
    </submittedName>
</protein>
<reference evidence="1 2" key="1">
    <citation type="submission" date="2019-09" db="EMBL/GenBank/DDBJ databases">
        <authorList>
            <person name="Silva M."/>
            <person name="Pereira G."/>
            <person name="Lopes-Da-Costa L."/>
            <person name="Silva E."/>
        </authorList>
    </citation>
    <scope>NUCLEOTIDE SEQUENCE [LARGE SCALE GENOMIC DNA]</scope>
    <source>
        <strain evidence="1 2">FMV-PI01</strain>
    </source>
</reference>
<comment type="caution">
    <text evidence="1">The sequence shown here is derived from an EMBL/GenBank/DDBJ whole genome shotgun (WGS) entry which is preliminary data.</text>
</comment>
<keyword evidence="2" id="KW-1185">Reference proteome</keyword>
<dbReference type="AlphaFoldDB" id="A0A6L5WJJ8"/>
<evidence type="ECO:0000313" key="1">
    <source>
        <dbReference type="EMBL" id="MSN95911.1"/>
    </source>
</evidence>